<evidence type="ECO:0000313" key="5">
    <source>
        <dbReference type="EMBL" id="MBK6089392.1"/>
    </source>
</evidence>
<feature type="binding site" evidence="2">
    <location>
        <position position="54"/>
    </location>
    <ligand>
        <name>substrate</name>
    </ligand>
</feature>
<feature type="binding site" evidence="2">
    <location>
        <begin position="84"/>
        <end position="85"/>
    </location>
    <ligand>
        <name>substrate</name>
    </ligand>
</feature>
<dbReference type="PANTHER" id="PTHR11707">
    <property type="entry name" value="L-ASPARAGINASE"/>
    <property type="match status" value="1"/>
</dbReference>
<evidence type="ECO:0000313" key="6">
    <source>
        <dbReference type="Proteomes" id="UP000633365"/>
    </source>
</evidence>
<evidence type="ECO:0000256" key="3">
    <source>
        <dbReference type="PROSITE-ProRule" id="PRU10100"/>
    </source>
</evidence>
<sequence length="304" mass="32943">MKITVIFTGGTIACSNRNGALSPDGANSFTLIEIYRALDGSVEFETLSPYFILSENLGCEHWEKLSDCVKSVRGSDGVIVTHGTDTMPYTAAYLGLKLGLCDIPVVLVSAAYPLSDSRSNGLDNFRGAVDFIRSGVGKGVFVSYRNSGENVMIYRAASLLPHQPYSDSVLSLRDNYFAELVGGEVVLNPDFEEESLGDFSECKPNGKIIWLRAHPGMIYPPVDGAKAVLLEGYHSGTLPTAREDFKNFCKSANTAGVPLYLTGSEEGFDYESKQAFDELGINVLPPMSPATAFVMLLLKSHPKI</sequence>
<protein>
    <submittedName>
        <fullName evidence="5">Asparaginase</fullName>
    </submittedName>
</protein>
<reference evidence="5" key="1">
    <citation type="submission" date="2021-01" db="EMBL/GenBank/DDBJ databases">
        <title>Genome public.</title>
        <authorList>
            <person name="Liu C."/>
            <person name="Sun Q."/>
        </authorList>
    </citation>
    <scope>NUCLEOTIDE SEQUENCE</scope>
    <source>
        <strain evidence="5">M6</strain>
    </source>
</reference>
<dbReference type="SUPFAM" id="SSF53774">
    <property type="entry name" value="Glutaminase/Asparaginase"/>
    <property type="match status" value="1"/>
</dbReference>
<dbReference type="GO" id="GO:0004067">
    <property type="term" value="F:asparaginase activity"/>
    <property type="evidence" value="ECO:0007669"/>
    <property type="project" value="UniProtKB-UniRule"/>
</dbReference>
<dbReference type="PRINTS" id="PR00139">
    <property type="entry name" value="ASNGLNASE"/>
</dbReference>
<evidence type="ECO:0000259" key="4">
    <source>
        <dbReference type="Pfam" id="PF00710"/>
    </source>
</evidence>
<dbReference type="AlphaFoldDB" id="A0A934WT00"/>
<evidence type="ECO:0000256" key="2">
    <source>
        <dbReference type="PIRSR" id="PIRSR001220-2"/>
    </source>
</evidence>
<dbReference type="InterPro" id="IPR006034">
    <property type="entry name" value="Asparaginase/glutaminase-like"/>
</dbReference>
<name>A0A934WT00_9FIRM</name>
<feature type="active site" description="O-isoaspartyl threonine intermediate" evidence="1">
    <location>
        <position position="11"/>
    </location>
</feature>
<dbReference type="SMART" id="SM00870">
    <property type="entry name" value="Asparaginase"/>
    <property type="match status" value="1"/>
</dbReference>
<dbReference type="PROSITE" id="PS51732">
    <property type="entry name" value="ASN_GLN_ASE_3"/>
    <property type="match status" value="1"/>
</dbReference>
<dbReference type="Proteomes" id="UP000633365">
    <property type="component" value="Unassembled WGS sequence"/>
</dbReference>
<dbReference type="Gene3D" id="3.40.50.40">
    <property type="match status" value="1"/>
</dbReference>
<evidence type="ECO:0000256" key="1">
    <source>
        <dbReference type="PIRSR" id="PIRSR001220-1"/>
    </source>
</evidence>
<gene>
    <name evidence="5" type="ORF">JKK62_12200</name>
</gene>
<feature type="active site" evidence="3">
    <location>
        <position position="84"/>
    </location>
</feature>
<dbReference type="InterPro" id="IPR037152">
    <property type="entry name" value="L-asparaginase_N_sf"/>
</dbReference>
<dbReference type="PANTHER" id="PTHR11707:SF28">
    <property type="entry name" value="60 KDA LYSOPHOSPHOLIPASE"/>
    <property type="match status" value="1"/>
</dbReference>
<dbReference type="InterPro" id="IPR027474">
    <property type="entry name" value="L-asparaginase_N"/>
</dbReference>
<organism evidence="5 6">
    <name type="scientific">Ruminococcus difficilis</name>
    <dbReference type="NCBI Taxonomy" id="2763069"/>
    <lineage>
        <taxon>Bacteria</taxon>
        <taxon>Bacillati</taxon>
        <taxon>Bacillota</taxon>
        <taxon>Clostridia</taxon>
        <taxon>Eubacteriales</taxon>
        <taxon>Oscillospiraceae</taxon>
        <taxon>Ruminococcus</taxon>
    </lineage>
</organism>
<dbReference type="InterPro" id="IPR027475">
    <property type="entry name" value="Asparaginase/glutaminase_AS2"/>
</dbReference>
<dbReference type="InterPro" id="IPR027473">
    <property type="entry name" value="L-asparaginase_C"/>
</dbReference>
<dbReference type="EMBL" id="JAEQMG010000131">
    <property type="protein sequence ID" value="MBK6089392.1"/>
    <property type="molecule type" value="Genomic_DNA"/>
</dbReference>
<keyword evidence="6" id="KW-1185">Reference proteome</keyword>
<dbReference type="Gene3D" id="3.40.50.1170">
    <property type="entry name" value="L-asparaginase, N-terminal domain"/>
    <property type="match status" value="1"/>
</dbReference>
<dbReference type="Pfam" id="PF00710">
    <property type="entry name" value="Asparaginase"/>
    <property type="match status" value="1"/>
</dbReference>
<dbReference type="RefSeq" id="WP_186833050.1">
    <property type="nucleotide sequence ID" value="NZ_JAEQMG010000131.1"/>
</dbReference>
<dbReference type="InterPro" id="IPR036152">
    <property type="entry name" value="Asp/glu_Ase-like_sf"/>
</dbReference>
<dbReference type="PIRSF" id="PIRSF001220">
    <property type="entry name" value="L-ASNase_gatD"/>
    <property type="match status" value="1"/>
</dbReference>
<feature type="domain" description="L-asparaginase N-terminal" evidence="4">
    <location>
        <begin position="2"/>
        <end position="156"/>
    </location>
</feature>
<dbReference type="PROSITE" id="PS00917">
    <property type="entry name" value="ASN_GLN_ASE_2"/>
    <property type="match status" value="1"/>
</dbReference>
<comment type="caution">
    <text evidence="5">The sequence shown here is derived from an EMBL/GenBank/DDBJ whole genome shotgun (WGS) entry which is preliminary data.</text>
</comment>
<accession>A0A934WT00</accession>
<dbReference type="PIRSF" id="PIRSF500176">
    <property type="entry name" value="L_ASNase"/>
    <property type="match status" value="1"/>
</dbReference>
<proteinExistence type="predicted"/>